<reference evidence="1" key="1">
    <citation type="journal article" date="2020" name="Nature">
        <title>Giant virus diversity and host interactions through global metagenomics.</title>
        <authorList>
            <person name="Schulz F."/>
            <person name="Roux S."/>
            <person name="Paez-Espino D."/>
            <person name="Jungbluth S."/>
            <person name="Walsh D.A."/>
            <person name="Denef V.J."/>
            <person name="McMahon K.D."/>
            <person name="Konstantinidis K.T."/>
            <person name="Eloe-Fadrosh E.A."/>
            <person name="Kyrpides N.C."/>
            <person name="Woyke T."/>
        </authorList>
    </citation>
    <scope>NUCLEOTIDE SEQUENCE</scope>
    <source>
        <strain evidence="1">GVMAG-M-3300009163-63</strain>
    </source>
</reference>
<dbReference type="EMBL" id="MN738998">
    <property type="protein sequence ID" value="QHT34286.1"/>
    <property type="molecule type" value="Genomic_DNA"/>
</dbReference>
<accession>A0A6C0EYM1</accession>
<name>A0A6C0EYM1_9ZZZZ</name>
<proteinExistence type="predicted"/>
<organism evidence="1">
    <name type="scientific">viral metagenome</name>
    <dbReference type="NCBI Taxonomy" id="1070528"/>
    <lineage>
        <taxon>unclassified sequences</taxon>
        <taxon>metagenomes</taxon>
        <taxon>organismal metagenomes</taxon>
    </lineage>
</organism>
<dbReference type="AlphaFoldDB" id="A0A6C0EYM1"/>
<protein>
    <submittedName>
        <fullName evidence="1">Uncharacterized protein</fullName>
    </submittedName>
</protein>
<sequence length="51" mass="5847">MKPPRCECAINNVKNWRPTGETYFKHKVYFCPGCSGLFTLVHMGTVEPDDK</sequence>
<evidence type="ECO:0000313" key="1">
    <source>
        <dbReference type="EMBL" id="QHT34286.1"/>
    </source>
</evidence>